<dbReference type="Pfam" id="PF07719">
    <property type="entry name" value="TPR_2"/>
    <property type="match status" value="1"/>
</dbReference>
<evidence type="ECO:0000256" key="2">
    <source>
        <dbReference type="ARBA" id="ARBA00022737"/>
    </source>
</evidence>
<dbReference type="RefSeq" id="XP_028473628.1">
    <property type="nucleotide sequence ID" value="XM_028617950.1"/>
</dbReference>
<feature type="compositionally biased region" description="Polar residues" evidence="8">
    <location>
        <begin position="31"/>
        <end position="45"/>
    </location>
</feature>
<dbReference type="STRING" id="105984.A0A427XHW7"/>
<dbReference type="OrthoDB" id="10006270at2759"/>
<dbReference type="SUPFAM" id="SSF48452">
    <property type="entry name" value="TPR-like"/>
    <property type="match status" value="2"/>
</dbReference>
<dbReference type="PANTHER" id="PTHR12558:SF9">
    <property type="entry name" value="CELL DIVISION CYCLE PROTEIN 16 HOMOLOG"/>
    <property type="match status" value="1"/>
</dbReference>
<dbReference type="PROSITE" id="PS50005">
    <property type="entry name" value="TPR"/>
    <property type="match status" value="3"/>
</dbReference>
<dbReference type="Proteomes" id="UP000279236">
    <property type="component" value="Unassembled WGS sequence"/>
</dbReference>
<evidence type="ECO:0000256" key="1">
    <source>
        <dbReference type="ARBA" id="ARBA00022618"/>
    </source>
</evidence>
<dbReference type="GO" id="GO:0031145">
    <property type="term" value="P:anaphase-promoting complex-dependent catabolic process"/>
    <property type="evidence" value="ECO:0007669"/>
    <property type="project" value="TreeGrafter"/>
</dbReference>
<organism evidence="9 10">
    <name type="scientific">Apiotrichum porosum</name>
    <dbReference type="NCBI Taxonomy" id="105984"/>
    <lineage>
        <taxon>Eukaryota</taxon>
        <taxon>Fungi</taxon>
        <taxon>Dikarya</taxon>
        <taxon>Basidiomycota</taxon>
        <taxon>Agaricomycotina</taxon>
        <taxon>Tremellomycetes</taxon>
        <taxon>Trichosporonales</taxon>
        <taxon>Trichosporonaceae</taxon>
        <taxon>Apiotrichum</taxon>
    </lineage>
</organism>
<protein>
    <submittedName>
        <fullName evidence="9">Anaphase promoting complex subunit cdc16</fullName>
    </submittedName>
</protein>
<dbReference type="InterPro" id="IPR011990">
    <property type="entry name" value="TPR-like_helical_dom_sf"/>
</dbReference>
<gene>
    <name evidence="9" type="primary">CDC16</name>
    <name evidence="9" type="ORF">EHS24_002206</name>
</gene>
<dbReference type="GO" id="GO:0005680">
    <property type="term" value="C:anaphase-promoting complex"/>
    <property type="evidence" value="ECO:0007669"/>
    <property type="project" value="UniProtKB-ARBA"/>
</dbReference>
<dbReference type="PANTHER" id="PTHR12558">
    <property type="entry name" value="CELL DIVISION CYCLE 16,23,27"/>
    <property type="match status" value="1"/>
</dbReference>
<keyword evidence="5 7" id="KW-0802">TPR repeat</keyword>
<proteinExistence type="predicted"/>
<keyword evidence="6" id="KW-0131">Cell cycle</keyword>
<dbReference type="GeneID" id="39586749"/>
<feature type="compositionally biased region" description="Basic and acidic residues" evidence="8">
    <location>
        <begin position="196"/>
        <end position="206"/>
    </location>
</feature>
<dbReference type="Pfam" id="PF13432">
    <property type="entry name" value="TPR_16"/>
    <property type="match status" value="1"/>
</dbReference>
<dbReference type="GO" id="GO:0005737">
    <property type="term" value="C:cytoplasm"/>
    <property type="evidence" value="ECO:0007669"/>
    <property type="project" value="TreeGrafter"/>
</dbReference>
<dbReference type="GO" id="GO:0045842">
    <property type="term" value="P:positive regulation of mitotic metaphase/anaphase transition"/>
    <property type="evidence" value="ECO:0007669"/>
    <property type="project" value="TreeGrafter"/>
</dbReference>
<evidence type="ECO:0000256" key="8">
    <source>
        <dbReference type="SAM" id="MobiDB-lite"/>
    </source>
</evidence>
<keyword evidence="1" id="KW-0132">Cell division</keyword>
<keyword evidence="3" id="KW-0498">Mitosis</keyword>
<sequence length="778" mass="85847">MPPAAHTPPQNMAFTPQGAPLRRRTAPGSASRLSASFSLNPADSDMSLSDMSINLMSPSKGRAAFLSEQGHMGMAQVSPRIRSPLTRAGPSRPPPGSEPRPTTRSRSRFAGDETTEADEDEEDEDDRWGMIDSMRVWRNDAIIHHLYETAMFWGDKILSWTGDSTDAFWVAQAYFLTGHYLQAERLLTDPRPPPRQRGDKGKAKAPEDDDDQGLLRRLIDDHLACRSLAAQCLIAQEKYHEALELIGESNPFREVGATSRPGTDGVKLHSAMCHTRGILHLRLSSLERAKECFIEALIIDVKNYDAFRELVEGQMMSATEEWEFINNLAYRQQLANEEADFVRFMYISKLRKDAHVSEIAAARKQLVETYQLDDNCDVLVGLAEELFARYKWEDCYVVTSKILARMPGHPGALPLHLACMHHIPRLHSSLFMLAHDLVQQEPQAASTWYAVGLWYFSGKRWTEARRFFSKANLIDSRFAPAWITFAHAFAWEGEHDQAITAYSTAARLFPGSHLTLLSIGQEHLQLSQSALAEEYFRAAAAIHSSDPLLLNELGVAAYNRDDFSAAIDFFERAIAGAGEMQGSAAEWAATHCNLGHALRVQRRYTEARAAYAACIRLDPTNSTAYASQAMLSQLEGDVRTAIRLYHSALSLSPQDPVATILLEMALLEQVEAHDPTTLPGLPAAIARTDLDPFSVPKGNAAFGPLPVEADPATLDEAGESVDLSLSAGSTIGTLAGGGASTSRARGYSISTTANASYRTQRYPDTTFNESSAMDIEED</sequence>
<name>A0A427XHW7_9TREE</name>
<dbReference type="InterPro" id="IPR013105">
    <property type="entry name" value="TPR_2"/>
</dbReference>
<feature type="repeat" description="TPR" evidence="7">
    <location>
        <begin position="622"/>
        <end position="655"/>
    </location>
</feature>
<keyword evidence="4" id="KW-0833">Ubl conjugation pathway</keyword>
<evidence type="ECO:0000313" key="10">
    <source>
        <dbReference type="Proteomes" id="UP000279236"/>
    </source>
</evidence>
<feature type="region of interest" description="Disordered" evidence="8">
    <location>
        <begin position="186"/>
        <end position="211"/>
    </location>
</feature>
<dbReference type="GO" id="GO:0051301">
    <property type="term" value="P:cell division"/>
    <property type="evidence" value="ECO:0007669"/>
    <property type="project" value="UniProtKB-KW"/>
</dbReference>
<feature type="region of interest" description="Disordered" evidence="8">
    <location>
        <begin position="1"/>
        <end position="45"/>
    </location>
</feature>
<dbReference type="GO" id="GO:0016567">
    <property type="term" value="P:protein ubiquitination"/>
    <property type="evidence" value="ECO:0007669"/>
    <property type="project" value="TreeGrafter"/>
</dbReference>
<evidence type="ECO:0000256" key="6">
    <source>
        <dbReference type="ARBA" id="ARBA00023306"/>
    </source>
</evidence>
<accession>A0A427XHW7</accession>
<evidence type="ECO:0000256" key="4">
    <source>
        <dbReference type="ARBA" id="ARBA00022786"/>
    </source>
</evidence>
<feature type="compositionally biased region" description="Acidic residues" evidence="8">
    <location>
        <begin position="113"/>
        <end position="126"/>
    </location>
</feature>
<feature type="repeat" description="TPR" evidence="7">
    <location>
        <begin position="479"/>
        <end position="512"/>
    </location>
</feature>
<dbReference type="InterPro" id="IPR019734">
    <property type="entry name" value="TPR_rpt"/>
</dbReference>
<feature type="repeat" description="TPR" evidence="7">
    <location>
        <begin position="588"/>
        <end position="621"/>
    </location>
</feature>
<reference evidence="9 10" key="1">
    <citation type="submission" date="2018-11" db="EMBL/GenBank/DDBJ databases">
        <title>Genome sequence of Apiotrichum porosum DSM 27194.</title>
        <authorList>
            <person name="Aliyu H."/>
            <person name="Gorte O."/>
            <person name="Ochsenreither K."/>
        </authorList>
    </citation>
    <scope>NUCLEOTIDE SEQUENCE [LARGE SCALE GENOMIC DNA]</scope>
    <source>
        <strain evidence="9 10">DSM 27194</strain>
    </source>
</reference>
<dbReference type="Pfam" id="PF12895">
    <property type="entry name" value="ANAPC3"/>
    <property type="match status" value="1"/>
</dbReference>
<dbReference type="Gene3D" id="1.25.40.10">
    <property type="entry name" value="Tetratricopeptide repeat domain"/>
    <property type="match status" value="1"/>
</dbReference>
<dbReference type="EMBL" id="RSCE01000012">
    <property type="protein sequence ID" value="RSH78481.1"/>
    <property type="molecule type" value="Genomic_DNA"/>
</dbReference>
<keyword evidence="10" id="KW-1185">Reference proteome</keyword>
<feature type="region of interest" description="Disordered" evidence="8">
    <location>
        <begin position="81"/>
        <end position="126"/>
    </location>
</feature>
<dbReference type="SMART" id="SM00028">
    <property type="entry name" value="TPR"/>
    <property type="match status" value="8"/>
</dbReference>
<dbReference type="AlphaFoldDB" id="A0A427XHW7"/>
<keyword evidence="2" id="KW-0677">Repeat</keyword>
<evidence type="ECO:0000256" key="5">
    <source>
        <dbReference type="ARBA" id="ARBA00022803"/>
    </source>
</evidence>
<evidence type="ECO:0000256" key="7">
    <source>
        <dbReference type="PROSITE-ProRule" id="PRU00339"/>
    </source>
</evidence>
<evidence type="ECO:0000313" key="9">
    <source>
        <dbReference type="EMBL" id="RSH78481.1"/>
    </source>
</evidence>
<comment type="caution">
    <text evidence="9">The sequence shown here is derived from an EMBL/GenBank/DDBJ whole genome shotgun (WGS) entry which is preliminary data.</text>
</comment>
<evidence type="ECO:0000256" key="3">
    <source>
        <dbReference type="ARBA" id="ARBA00022776"/>
    </source>
</evidence>